<dbReference type="Gene3D" id="3.40.50.300">
    <property type="entry name" value="P-loop containing nucleotide triphosphate hydrolases"/>
    <property type="match status" value="1"/>
</dbReference>
<evidence type="ECO:0000313" key="13">
    <source>
        <dbReference type="EMBL" id="KJZ06100.1"/>
    </source>
</evidence>
<evidence type="ECO:0008006" key="15">
    <source>
        <dbReference type="Google" id="ProtNLM"/>
    </source>
</evidence>
<dbReference type="Gene3D" id="3.90.70.10">
    <property type="entry name" value="Cysteine proteinases"/>
    <property type="match status" value="1"/>
</dbReference>
<dbReference type="PROSITE" id="PS50893">
    <property type="entry name" value="ABC_TRANSPORTER_2"/>
    <property type="match status" value="1"/>
</dbReference>
<dbReference type="AlphaFoldDB" id="A0A0F4QFR1"/>
<dbReference type="GO" id="GO:0015031">
    <property type="term" value="P:protein transport"/>
    <property type="evidence" value="ECO:0007669"/>
    <property type="project" value="UniProtKB-KW"/>
</dbReference>
<dbReference type="PATRIC" id="fig|43658.5.peg.4333"/>
<dbReference type="InterPro" id="IPR003439">
    <property type="entry name" value="ABC_transporter-like_ATP-bd"/>
</dbReference>
<reference evidence="13 14" key="1">
    <citation type="journal article" date="2015" name="BMC Genomics">
        <title>Genome mining reveals unlocked bioactive potential of marine Gram-negative bacteria.</title>
        <authorList>
            <person name="Machado H."/>
            <person name="Sonnenschein E.C."/>
            <person name="Melchiorsen J."/>
            <person name="Gram L."/>
        </authorList>
    </citation>
    <scope>NUCLEOTIDE SEQUENCE [LARGE SCALE GENOMIC DNA]</scope>
    <source>
        <strain evidence="13 14">S2471</strain>
    </source>
</reference>
<dbReference type="SUPFAM" id="SSF90123">
    <property type="entry name" value="ABC transporter transmembrane region"/>
    <property type="match status" value="1"/>
</dbReference>
<dbReference type="InterPro" id="IPR039421">
    <property type="entry name" value="Type_1_exporter"/>
</dbReference>
<evidence type="ECO:0000256" key="6">
    <source>
        <dbReference type="ARBA" id="ARBA00022989"/>
    </source>
</evidence>
<feature type="transmembrane region" description="Helical" evidence="9">
    <location>
        <begin position="409"/>
        <end position="434"/>
    </location>
</feature>
<feature type="transmembrane region" description="Helical" evidence="9">
    <location>
        <begin position="339"/>
        <end position="365"/>
    </location>
</feature>
<evidence type="ECO:0000259" key="12">
    <source>
        <dbReference type="PROSITE" id="PS50990"/>
    </source>
</evidence>
<keyword evidence="7 9" id="KW-0472">Membrane</keyword>
<keyword evidence="8" id="KW-0080">Bacteriocin transport</keyword>
<accession>A0A0F4QFR1</accession>
<evidence type="ECO:0000256" key="9">
    <source>
        <dbReference type="SAM" id="Phobius"/>
    </source>
</evidence>
<dbReference type="GO" id="GO:0005524">
    <property type="term" value="F:ATP binding"/>
    <property type="evidence" value="ECO:0007669"/>
    <property type="project" value="UniProtKB-KW"/>
</dbReference>
<dbReference type="GO" id="GO:0043213">
    <property type="term" value="P:bacteriocin transport"/>
    <property type="evidence" value="ECO:0007669"/>
    <property type="project" value="UniProtKB-KW"/>
</dbReference>
<feature type="domain" description="ABC transporter" evidence="10">
    <location>
        <begin position="620"/>
        <end position="854"/>
    </location>
</feature>
<dbReference type="OrthoDB" id="9802264at2"/>
<dbReference type="InterPro" id="IPR003593">
    <property type="entry name" value="AAA+_ATPase"/>
</dbReference>
<feature type="transmembrane region" description="Helical" evidence="9">
    <location>
        <begin position="521"/>
        <end position="541"/>
    </location>
</feature>
<comment type="subcellular location">
    <subcellularLocation>
        <location evidence="1">Cell membrane</location>
        <topology evidence="1">Multi-pass membrane protein</topology>
    </subcellularLocation>
</comment>
<dbReference type="Pfam" id="PF00005">
    <property type="entry name" value="ABC_tran"/>
    <property type="match status" value="1"/>
</dbReference>
<evidence type="ECO:0000313" key="14">
    <source>
        <dbReference type="Proteomes" id="UP000033452"/>
    </source>
</evidence>
<evidence type="ECO:0000259" key="11">
    <source>
        <dbReference type="PROSITE" id="PS50929"/>
    </source>
</evidence>
<keyword evidence="3" id="KW-0547">Nucleotide-binding</keyword>
<keyword evidence="4" id="KW-0067">ATP-binding</keyword>
<dbReference type="PROSITE" id="PS50990">
    <property type="entry name" value="PEPTIDASE_C39"/>
    <property type="match status" value="1"/>
</dbReference>
<evidence type="ECO:0000256" key="1">
    <source>
        <dbReference type="ARBA" id="ARBA00004651"/>
    </source>
</evidence>
<evidence type="ECO:0000256" key="4">
    <source>
        <dbReference type="ARBA" id="ARBA00022840"/>
    </source>
</evidence>
<dbReference type="GO" id="GO:0006508">
    <property type="term" value="P:proteolysis"/>
    <property type="evidence" value="ECO:0007669"/>
    <property type="project" value="InterPro"/>
</dbReference>
<dbReference type="PROSITE" id="PS50929">
    <property type="entry name" value="ABC_TM1F"/>
    <property type="match status" value="1"/>
</dbReference>
<dbReference type="Pfam" id="PF00664">
    <property type="entry name" value="ABC_membrane"/>
    <property type="match status" value="1"/>
</dbReference>
<dbReference type="InterPro" id="IPR027417">
    <property type="entry name" value="P-loop_NTPase"/>
</dbReference>
<sequence length="882" mass="98893">MHNSERLFFIPEVIQSSALDCGPAVLKAVLSGFNIDASYELLREYCHTDIDGTSIEALENVLTDFGLNATQLLTPKEHFLLPEAEVLPAIAVVVQPNGMPHFIVVWRIVSGWVQIMDPGTGRHWVTLKSLQERLYTHQLLIDESAWQQWVTSGEFTQLLKVRMLTICNDADWAQSCIDIALQSDDWQSITKLDAATTMTMKVIRSGAIKPGEQAALLLNHSYQTPELISPDNYIAEPEGEGIVYMSGVVIIHVAGKQSSTTPRSNEPSNDCGKAKFDEQSVTPECSILQALMEDGLLHPMVVFVGVLLASFGLALEVVVLRGLVEMSQQISLFSQKLEIMHFVLLFFFALLLLEWPLAVTSRAIGRRIEVRIRQRFLEKLPNLGERYFNSRLSSDMIQRAYELRQLRNIPVLGFNVLKITLQIVFITIGLAVLFPQGTVIIAFSCIAILACTFATQPLMQEQDLTFRTHISGLSNFYLDALRGLKTIRSHSSGAAVRIEHERLLVNWVRAGWRFCASYEHVALFNFLVGSALTVWVVLSYVDFGGDASGLLVLLYWMLYLPQLGGMLAENVQQYPSLRNRLIRALEPLSVPDENTTWYPQTSNSEEKTHIKQNQSHGAKITLNNIDLELTGQRVLSDWNVCIEPSEHIAIVGQSGSGKSSLAGLLLGLYKPTNVGTLVVDGSLYQGEQIHKLHQEMVWIAPEVQIWNQSLAANILYGNDSQRDVTPTVYEQAELIDLLNQLSNEQIDALGECGGMLSGGEGQRVRIARAFNKPSPRLVIMDEPFRGLPKVQRQRLLRKAQLLWKEATLIIISHHIEDTKDFKRVWVIEEGQLCEDDSASTLLSDPNSLYTQLFQAQDNTQRSTLQGTQFKKFKLENGKLLED</sequence>
<organism evidence="13 14">
    <name type="scientific">Pseudoalteromonas rubra</name>
    <dbReference type="NCBI Taxonomy" id="43658"/>
    <lineage>
        <taxon>Bacteria</taxon>
        <taxon>Pseudomonadati</taxon>
        <taxon>Pseudomonadota</taxon>
        <taxon>Gammaproteobacteria</taxon>
        <taxon>Alteromonadales</taxon>
        <taxon>Pseudoalteromonadaceae</taxon>
        <taxon>Pseudoalteromonas</taxon>
    </lineage>
</organism>
<dbReference type="InterPro" id="IPR036640">
    <property type="entry name" value="ABC1_TM_sf"/>
</dbReference>
<dbReference type="GO" id="GO:0016887">
    <property type="term" value="F:ATP hydrolysis activity"/>
    <property type="evidence" value="ECO:0007669"/>
    <property type="project" value="InterPro"/>
</dbReference>
<evidence type="ECO:0000256" key="8">
    <source>
        <dbReference type="ARBA" id="ARBA00043264"/>
    </source>
</evidence>
<feature type="domain" description="ABC transmembrane type-1" evidence="11">
    <location>
        <begin position="300"/>
        <end position="534"/>
    </location>
</feature>
<dbReference type="InterPro" id="IPR005074">
    <property type="entry name" value="Peptidase_C39"/>
</dbReference>
<dbReference type="GO" id="GO:0005886">
    <property type="term" value="C:plasma membrane"/>
    <property type="evidence" value="ECO:0007669"/>
    <property type="project" value="UniProtKB-SubCell"/>
</dbReference>
<name>A0A0F4QFR1_9GAMM</name>
<dbReference type="Proteomes" id="UP000033452">
    <property type="component" value="Unassembled WGS sequence"/>
</dbReference>
<dbReference type="GO" id="GO:0140359">
    <property type="term" value="F:ABC-type transporter activity"/>
    <property type="evidence" value="ECO:0007669"/>
    <property type="project" value="InterPro"/>
</dbReference>
<evidence type="ECO:0000259" key="10">
    <source>
        <dbReference type="PROSITE" id="PS50893"/>
    </source>
</evidence>
<dbReference type="SUPFAM" id="SSF52540">
    <property type="entry name" value="P-loop containing nucleoside triphosphate hydrolases"/>
    <property type="match status" value="1"/>
</dbReference>
<proteinExistence type="predicted"/>
<feature type="transmembrane region" description="Helical" evidence="9">
    <location>
        <begin position="440"/>
        <end position="459"/>
    </location>
</feature>
<dbReference type="Pfam" id="PF03412">
    <property type="entry name" value="Peptidase_C39"/>
    <property type="match status" value="1"/>
</dbReference>
<keyword evidence="5" id="KW-0813">Transport</keyword>
<dbReference type="GO" id="GO:0008233">
    <property type="term" value="F:peptidase activity"/>
    <property type="evidence" value="ECO:0007669"/>
    <property type="project" value="InterPro"/>
</dbReference>
<evidence type="ECO:0000256" key="5">
    <source>
        <dbReference type="ARBA" id="ARBA00022927"/>
    </source>
</evidence>
<evidence type="ECO:0000256" key="3">
    <source>
        <dbReference type="ARBA" id="ARBA00022741"/>
    </source>
</evidence>
<comment type="caution">
    <text evidence="13">The sequence shown here is derived from an EMBL/GenBank/DDBJ whole genome shotgun (WGS) entry which is preliminary data.</text>
</comment>
<evidence type="ECO:0000256" key="2">
    <source>
        <dbReference type="ARBA" id="ARBA00022692"/>
    </source>
</evidence>
<dbReference type="PANTHER" id="PTHR24221">
    <property type="entry name" value="ATP-BINDING CASSETTE SUB-FAMILY B"/>
    <property type="match status" value="1"/>
</dbReference>
<protein>
    <recommendedName>
        <fullName evidence="15">ABC transporter ATP-binding protein</fullName>
    </recommendedName>
</protein>
<evidence type="ECO:0000256" key="7">
    <source>
        <dbReference type="ARBA" id="ARBA00023136"/>
    </source>
</evidence>
<feature type="domain" description="Peptidase C39" evidence="12">
    <location>
        <begin position="15"/>
        <end position="141"/>
    </location>
</feature>
<keyword evidence="6 9" id="KW-1133">Transmembrane helix</keyword>
<keyword evidence="2 9" id="KW-0812">Transmembrane</keyword>
<feature type="transmembrane region" description="Helical" evidence="9">
    <location>
        <begin position="296"/>
        <end position="319"/>
    </location>
</feature>
<keyword evidence="5" id="KW-0653">Protein transport</keyword>
<dbReference type="PANTHER" id="PTHR24221:SF654">
    <property type="entry name" value="ATP-BINDING CASSETTE SUB-FAMILY B MEMBER 6"/>
    <property type="match status" value="1"/>
</dbReference>
<gene>
    <name evidence="13" type="ORF">TW77_20515</name>
</gene>
<dbReference type="RefSeq" id="WP_046006837.1">
    <property type="nucleotide sequence ID" value="NZ_JXYA01000056.1"/>
</dbReference>
<dbReference type="EMBL" id="JXYA01000056">
    <property type="protein sequence ID" value="KJZ06100.1"/>
    <property type="molecule type" value="Genomic_DNA"/>
</dbReference>
<dbReference type="InterPro" id="IPR011527">
    <property type="entry name" value="ABC1_TM_dom"/>
</dbReference>
<keyword evidence="14" id="KW-1185">Reference proteome</keyword>
<dbReference type="Gene3D" id="1.20.1560.10">
    <property type="entry name" value="ABC transporter type 1, transmembrane domain"/>
    <property type="match status" value="1"/>
</dbReference>
<dbReference type="SMART" id="SM00382">
    <property type="entry name" value="AAA"/>
    <property type="match status" value="1"/>
</dbReference>